<dbReference type="EMBL" id="JARK01001349">
    <property type="protein sequence ID" value="EYC24719.1"/>
    <property type="molecule type" value="Genomic_DNA"/>
</dbReference>
<proteinExistence type="predicted"/>
<dbReference type="Proteomes" id="UP000024635">
    <property type="component" value="Unassembled WGS sequence"/>
</dbReference>
<evidence type="ECO:0000313" key="2">
    <source>
        <dbReference type="Proteomes" id="UP000024635"/>
    </source>
</evidence>
<name>A0A016VAM6_9BILA</name>
<sequence>MEEIKKERLELSKKLFYCHLNTSSCEIRVAHGASSKDDRSSVTIGKVAVHTSMHALLKATIHFSLCCLGVKTLRAATKVQDLCEQFVMLLQR</sequence>
<protein>
    <submittedName>
        <fullName evidence="1">Uncharacterized protein</fullName>
    </submittedName>
</protein>
<evidence type="ECO:0000313" key="1">
    <source>
        <dbReference type="EMBL" id="EYC24719.1"/>
    </source>
</evidence>
<gene>
    <name evidence="1" type="primary">Acey_s0013.g2073</name>
    <name evidence="1" type="ORF">Y032_0013g2073</name>
</gene>
<dbReference type="AlphaFoldDB" id="A0A016VAM6"/>
<organism evidence="1 2">
    <name type="scientific">Ancylostoma ceylanicum</name>
    <dbReference type="NCBI Taxonomy" id="53326"/>
    <lineage>
        <taxon>Eukaryota</taxon>
        <taxon>Metazoa</taxon>
        <taxon>Ecdysozoa</taxon>
        <taxon>Nematoda</taxon>
        <taxon>Chromadorea</taxon>
        <taxon>Rhabditida</taxon>
        <taxon>Rhabditina</taxon>
        <taxon>Rhabditomorpha</taxon>
        <taxon>Strongyloidea</taxon>
        <taxon>Ancylostomatidae</taxon>
        <taxon>Ancylostomatinae</taxon>
        <taxon>Ancylostoma</taxon>
    </lineage>
</organism>
<accession>A0A016VAM6</accession>
<reference evidence="2" key="1">
    <citation type="journal article" date="2015" name="Nat. Genet.">
        <title>The genome and transcriptome of the zoonotic hookworm Ancylostoma ceylanicum identify infection-specific gene families.</title>
        <authorList>
            <person name="Schwarz E.M."/>
            <person name="Hu Y."/>
            <person name="Antoshechkin I."/>
            <person name="Miller M.M."/>
            <person name="Sternberg P.W."/>
            <person name="Aroian R.V."/>
        </authorList>
    </citation>
    <scope>NUCLEOTIDE SEQUENCE</scope>
    <source>
        <strain evidence="2">HY135</strain>
    </source>
</reference>
<keyword evidence="2" id="KW-1185">Reference proteome</keyword>
<comment type="caution">
    <text evidence="1">The sequence shown here is derived from an EMBL/GenBank/DDBJ whole genome shotgun (WGS) entry which is preliminary data.</text>
</comment>